<evidence type="ECO:0000313" key="4">
    <source>
        <dbReference type="Proteomes" id="UP000331127"/>
    </source>
</evidence>
<dbReference type="EMBL" id="BLAE01000064">
    <property type="protein sequence ID" value="GES14759.1"/>
    <property type="molecule type" value="Genomic_DNA"/>
</dbReference>
<proteinExistence type="inferred from homology"/>
<dbReference type="GO" id="GO:0016787">
    <property type="term" value="F:hydrolase activity"/>
    <property type="evidence" value="ECO:0007669"/>
    <property type="project" value="UniProtKB-KW"/>
</dbReference>
<evidence type="ECO:0000313" key="3">
    <source>
        <dbReference type="EMBL" id="GES14759.1"/>
    </source>
</evidence>
<protein>
    <submittedName>
        <fullName evidence="3">Amidohydrolase</fullName>
    </submittedName>
</protein>
<dbReference type="SUPFAM" id="SSF51556">
    <property type="entry name" value="Metallo-dependent hydrolases"/>
    <property type="match status" value="1"/>
</dbReference>
<accession>A0A5M3X3S8</accession>
<reference evidence="3 4" key="1">
    <citation type="submission" date="2019-10" db="EMBL/GenBank/DDBJ databases">
        <title>Whole genome shotgun sequence of Acrocarpospora macrocephala NBRC 16266.</title>
        <authorList>
            <person name="Ichikawa N."/>
            <person name="Kimura A."/>
            <person name="Kitahashi Y."/>
            <person name="Komaki H."/>
            <person name="Oguchi A."/>
        </authorList>
    </citation>
    <scope>NUCLEOTIDE SEQUENCE [LARGE SCALE GENOMIC DNA]</scope>
    <source>
        <strain evidence="3 4">NBRC 16266</strain>
    </source>
</reference>
<dbReference type="PANTHER" id="PTHR43569:SF2">
    <property type="entry name" value="AMIDOHYDROLASE-RELATED DOMAIN-CONTAINING PROTEIN"/>
    <property type="match status" value="1"/>
</dbReference>
<feature type="domain" description="Amidohydrolase-related" evidence="2">
    <location>
        <begin position="5"/>
        <end position="252"/>
    </location>
</feature>
<dbReference type="Gene3D" id="3.20.20.140">
    <property type="entry name" value="Metal-dependent hydrolases"/>
    <property type="match status" value="1"/>
</dbReference>
<keyword evidence="4" id="KW-1185">Reference proteome</keyword>
<organism evidence="3 4">
    <name type="scientific">Acrocarpospora macrocephala</name>
    <dbReference type="NCBI Taxonomy" id="150177"/>
    <lineage>
        <taxon>Bacteria</taxon>
        <taxon>Bacillati</taxon>
        <taxon>Actinomycetota</taxon>
        <taxon>Actinomycetes</taxon>
        <taxon>Streptosporangiales</taxon>
        <taxon>Streptosporangiaceae</taxon>
        <taxon>Acrocarpospora</taxon>
    </lineage>
</organism>
<dbReference type="Pfam" id="PF04909">
    <property type="entry name" value="Amidohydro_2"/>
    <property type="match status" value="1"/>
</dbReference>
<dbReference type="Proteomes" id="UP000331127">
    <property type="component" value="Unassembled WGS sequence"/>
</dbReference>
<dbReference type="PANTHER" id="PTHR43569">
    <property type="entry name" value="AMIDOHYDROLASE"/>
    <property type="match status" value="1"/>
</dbReference>
<name>A0A5M3X3S8_9ACTN</name>
<evidence type="ECO:0000256" key="1">
    <source>
        <dbReference type="ARBA" id="ARBA00038310"/>
    </source>
</evidence>
<dbReference type="RefSeq" id="WP_170322927.1">
    <property type="nucleotide sequence ID" value="NZ_BAAAHL010000007.1"/>
</dbReference>
<comment type="caution">
    <text evidence="3">The sequence shown here is derived from an EMBL/GenBank/DDBJ whole genome shotgun (WGS) entry which is preliminary data.</text>
</comment>
<sequence length="299" mass="32755">MEILDAQIHCWRTDHPTRPWVKEYRPGQLPSGRNQFLIHAGQSADPETVLIAMAEVGVDGGILTPVGVYGEQSDFELTAAARFPRKFGVVGWIDHLAGDVEDQLAADAGRGLLGVRILGLREPGRHERGEFTRVLGACRALGLAVAFSLAHPVDPRLVAVLREYGDLRFMIDHLGVGLAPPLLGAARPERPWEHLDAVLGLAEIPNVSLKLTGAPSLSSELFPFRDLWDPIRRLLDAYGVDRVMWGSDFTRTNGLHSYWEGTHYLSHIPGLDTDALSLLYGGTLRSLLGWDRADPAPAS</sequence>
<dbReference type="InterPro" id="IPR032466">
    <property type="entry name" value="Metal_Hydrolase"/>
</dbReference>
<evidence type="ECO:0000259" key="2">
    <source>
        <dbReference type="Pfam" id="PF04909"/>
    </source>
</evidence>
<gene>
    <name evidence="3" type="ORF">Amac_083560</name>
</gene>
<dbReference type="InterPro" id="IPR006680">
    <property type="entry name" value="Amidohydro-rel"/>
</dbReference>
<dbReference type="InterPro" id="IPR052350">
    <property type="entry name" value="Metallo-dep_Lactonases"/>
</dbReference>
<dbReference type="AlphaFoldDB" id="A0A5M3X3S8"/>
<keyword evidence="3" id="KW-0378">Hydrolase</keyword>
<comment type="similarity">
    <text evidence="1">Belongs to the metallo-dependent hydrolases superfamily.</text>
</comment>